<evidence type="ECO:0000256" key="7">
    <source>
        <dbReference type="PROSITE-ProRule" id="PRU00433"/>
    </source>
</evidence>
<dbReference type="AlphaFoldDB" id="A0A679JYX8"/>
<feature type="chain" id="PRO_5025437540" evidence="8">
    <location>
        <begin position="40"/>
        <end position="446"/>
    </location>
</feature>
<evidence type="ECO:0000259" key="9">
    <source>
        <dbReference type="PROSITE" id="PS51007"/>
    </source>
</evidence>
<evidence type="ECO:0000256" key="3">
    <source>
        <dbReference type="ARBA" id="ARBA00022723"/>
    </source>
</evidence>
<feature type="repeat" description="WD" evidence="6">
    <location>
        <begin position="41"/>
        <end position="82"/>
    </location>
</feature>
<evidence type="ECO:0000256" key="2">
    <source>
        <dbReference type="ARBA" id="ARBA00022617"/>
    </source>
</evidence>
<dbReference type="InterPro" id="IPR009056">
    <property type="entry name" value="Cyt_c-like_dom"/>
</dbReference>
<keyword evidence="10" id="KW-0614">Plasmid</keyword>
<keyword evidence="4" id="KW-0249">Electron transport</keyword>
<evidence type="ECO:0000313" key="10">
    <source>
        <dbReference type="EMBL" id="CAA2140742.1"/>
    </source>
</evidence>
<dbReference type="GO" id="GO:0046872">
    <property type="term" value="F:metal ion binding"/>
    <property type="evidence" value="ECO:0007669"/>
    <property type="project" value="UniProtKB-KW"/>
</dbReference>
<protein>
    <submittedName>
        <fullName evidence="10">Cytochrome c2</fullName>
    </submittedName>
</protein>
<dbReference type="PROSITE" id="PS50082">
    <property type="entry name" value="WD_REPEATS_2"/>
    <property type="match status" value="3"/>
</dbReference>
<dbReference type="PROSITE" id="PS50294">
    <property type="entry name" value="WD_REPEATS_REGION"/>
    <property type="match status" value="3"/>
</dbReference>
<dbReference type="GO" id="GO:0020037">
    <property type="term" value="F:heme binding"/>
    <property type="evidence" value="ECO:0007669"/>
    <property type="project" value="InterPro"/>
</dbReference>
<keyword evidence="2 7" id="KW-0349">Heme</keyword>
<dbReference type="Gene3D" id="2.130.10.10">
    <property type="entry name" value="YVTN repeat-like/Quinoprotein amine dehydrogenase"/>
    <property type="match status" value="2"/>
</dbReference>
<dbReference type="SUPFAM" id="SSF50978">
    <property type="entry name" value="WD40 repeat-like"/>
    <property type="match status" value="1"/>
</dbReference>
<evidence type="ECO:0000256" key="5">
    <source>
        <dbReference type="ARBA" id="ARBA00023004"/>
    </source>
</evidence>
<dbReference type="EMBL" id="LR743510">
    <property type="protein sequence ID" value="CAA2140742.1"/>
    <property type="molecule type" value="Genomic_DNA"/>
</dbReference>
<dbReference type="PROSITE" id="PS51007">
    <property type="entry name" value="CYTC"/>
    <property type="match status" value="1"/>
</dbReference>
<keyword evidence="5 7" id="KW-0408">Iron</keyword>
<feature type="signal peptide" evidence="8">
    <location>
        <begin position="1"/>
        <end position="39"/>
    </location>
</feature>
<dbReference type="InterPro" id="IPR036322">
    <property type="entry name" value="WD40_repeat_dom_sf"/>
</dbReference>
<dbReference type="SMART" id="SM00320">
    <property type="entry name" value="WD40"/>
    <property type="match status" value="7"/>
</dbReference>
<dbReference type="SUPFAM" id="SSF46626">
    <property type="entry name" value="Cytochrome c"/>
    <property type="match status" value="1"/>
</dbReference>
<keyword evidence="6" id="KW-0853">WD repeat</keyword>
<organism evidence="10">
    <name type="scientific">Methylobacterium bullatum</name>
    <dbReference type="NCBI Taxonomy" id="570505"/>
    <lineage>
        <taxon>Bacteria</taxon>
        <taxon>Pseudomonadati</taxon>
        <taxon>Pseudomonadota</taxon>
        <taxon>Alphaproteobacteria</taxon>
        <taxon>Hyphomicrobiales</taxon>
        <taxon>Methylobacteriaceae</taxon>
        <taxon>Methylobacterium</taxon>
    </lineage>
</organism>
<dbReference type="PRINTS" id="PR00604">
    <property type="entry name" value="CYTCHRMECIAB"/>
</dbReference>
<keyword evidence="3 7" id="KW-0479">Metal-binding</keyword>
<evidence type="ECO:0000256" key="4">
    <source>
        <dbReference type="ARBA" id="ARBA00022982"/>
    </source>
</evidence>
<dbReference type="Pfam" id="PF00034">
    <property type="entry name" value="Cytochrom_C"/>
    <property type="match status" value="1"/>
</dbReference>
<dbReference type="Pfam" id="PF00400">
    <property type="entry name" value="WD40"/>
    <property type="match status" value="5"/>
</dbReference>
<dbReference type="InterPro" id="IPR001680">
    <property type="entry name" value="WD40_rpt"/>
</dbReference>
<dbReference type="InterPro" id="IPR036909">
    <property type="entry name" value="Cyt_c-like_dom_sf"/>
</dbReference>
<keyword evidence="8" id="KW-0732">Signal</keyword>
<reference evidence="10" key="1">
    <citation type="submission" date="2019-12" db="EMBL/GenBank/DDBJ databases">
        <authorList>
            <person name="Cremers G."/>
        </authorList>
    </citation>
    <scope>NUCLEOTIDE SEQUENCE</scope>
    <source>
        <strain evidence="10">Mbul2</strain>
        <plasmid evidence="10">1</plasmid>
    </source>
</reference>
<geneLocation type="plasmid" evidence="10">
    <name>1</name>
</geneLocation>
<keyword evidence="1" id="KW-0813">Transport</keyword>
<feature type="domain" description="Cytochrome c" evidence="9">
    <location>
        <begin position="342"/>
        <end position="443"/>
    </location>
</feature>
<dbReference type="PANTHER" id="PTHR19879:SF9">
    <property type="entry name" value="TRANSCRIPTION INITIATION FACTOR TFIID SUBUNIT 5"/>
    <property type="match status" value="1"/>
</dbReference>
<evidence type="ECO:0000256" key="6">
    <source>
        <dbReference type="PROSITE-ProRule" id="PRU00221"/>
    </source>
</evidence>
<dbReference type="InterPro" id="IPR015943">
    <property type="entry name" value="WD40/YVTN_repeat-like_dom_sf"/>
</dbReference>
<evidence type="ECO:0000256" key="1">
    <source>
        <dbReference type="ARBA" id="ARBA00022448"/>
    </source>
</evidence>
<dbReference type="Gene3D" id="1.10.760.10">
    <property type="entry name" value="Cytochrome c-like domain"/>
    <property type="match status" value="1"/>
</dbReference>
<dbReference type="PANTHER" id="PTHR19879">
    <property type="entry name" value="TRANSCRIPTION INITIATION FACTOR TFIID"/>
    <property type="match status" value="1"/>
</dbReference>
<proteinExistence type="predicted"/>
<dbReference type="InterPro" id="IPR002327">
    <property type="entry name" value="Cyt_c_1A/1B"/>
</dbReference>
<feature type="repeat" description="WD" evidence="6">
    <location>
        <begin position="288"/>
        <end position="329"/>
    </location>
</feature>
<name>A0A679JYX8_9HYPH</name>
<sequence>MAQASVLSVRPRSSRAAIRHAWSVCAALLILSAPLPASAQLRGHGGPVRALAIAADGGMAISGGFDQSAILWGIDQGAALAILRFHDGAVNAVAALDGGRFVTASEDGRIALWQGGRPEPVEVFADHSGPIVALAVSADGTRLASASWDGTAQIRLLAGGKVRVLRGHAGNVNAVAFLADGRLVTGGYDATLRVWPLAETDEPPRVVQLPSPINALAVTPDGEIAAAGADSVVRILSEDGAIRASVDLATNPVIGLAVSPDGRRVAAATVAGTVALIDKSTAKVAFSLVGPGLPVWSLAFRPDGTELLTGGGDRLVRRWDARTGEPIGPLSMARPADSLAAYKGDHGAEVFRACVACHTLTPEEGHRAGPTLSGVFGRRIATADGYNFSQALKSLDIVWDARTISKLFEVGPSRYTPGTKMPEQTINDPDDREALVRFLEKATKTQ</sequence>
<gene>
    <name evidence="10" type="ORF">MBLL_02278</name>
</gene>
<dbReference type="CDD" id="cd00200">
    <property type="entry name" value="WD40"/>
    <property type="match status" value="1"/>
</dbReference>
<feature type="repeat" description="WD" evidence="6">
    <location>
        <begin position="165"/>
        <end position="195"/>
    </location>
</feature>
<evidence type="ECO:0000256" key="8">
    <source>
        <dbReference type="SAM" id="SignalP"/>
    </source>
</evidence>
<dbReference type="GO" id="GO:0009055">
    <property type="term" value="F:electron transfer activity"/>
    <property type="evidence" value="ECO:0007669"/>
    <property type="project" value="InterPro"/>
</dbReference>
<accession>A0A679JYX8</accession>